<gene>
    <name evidence="3" type="ordered locus">Oter_1838</name>
</gene>
<feature type="region of interest" description="Disordered" evidence="1">
    <location>
        <begin position="1"/>
        <end position="33"/>
    </location>
</feature>
<dbReference type="STRING" id="452637.Oter_1838"/>
<keyword evidence="2" id="KW-1133">Transmembrane helix</keyword>
<dbReference type="HOGENOM" id="CLU_2106495_0_0_0"/>
<organism evidence="3 4">
    <name type="scientific">Opitutus terrae (strain DSM 11246 / JCM 15787 / PB90-1)</name>
    <dbReference type="NCBI Taxonomy" id="452637"/>
    <lineage>
        <taxon>Bacteria</taxon>
        <taxon>Pseudomonadati</taxon>
        <taxon>Verrucomicrobiota</taxon>
        <taxon>Opitutia</taxon>
        <taxon>Opitutales</taxon>
        <taxon>Opitutaceae</taxon>
        <taxon>Opitutus</taxon>
    </lineage>
</organism>
<dbReference type="Proteomes" id="UP000007013">
    <property type="component" value="Chromosome"/>
</dbReference>
<reference evidence="3 4" key="1">
    <citation type="journal article" date="2011" name="J. Bacteriol.">
        <title>Genome sequence of the verrucomicrobium Opitutus terrae PB90-1, an abundant inhabitant of rice paddy soil ecosystems.</title>
        <authorList>
            <person name="van Passel M.W."/>
            <person name="Kant R."/>
            <person name="Palva A."/>
            <person name="Copeland A."/>
            <person name="Lucas S."/>
            <person name="Lapidus A."/>
            <person name="Glavina del Rio T."/>
            <person name="Pitluck S."/>
            <person name="Goltsman E."/>
            <person name="Clum A."/>
            <person name="Sun H."/>
            <person name="Schmutz J."/>
            <person name="Larimer F.W."/>
            <person name="Land M.L."/>
            <person name="Hauser L."/>
            <person name="Kyrpides N."/>
            <person name="Mikhailova N."/>
            <person name="Richardson P.P."/>
            <person name="Janssen P.H."/>
            <person name="de Vos W.M."/>
            <person name="Smidt H."/>
        </authorList>
    </citation>
    <scope>NUCLEOTIDE SEQUENCE [LARGE SCALE GENOMIC DNA]</scope>
    <source>
        <strain evidence="4">DSM 11246 / JCM 15787 / PB90-1</strain>
    </source>
</reference>
<keyword evidence="2" id="KW-0472">Membrane</keyword>
<accession>B1ZX10</accession>
<sequence length="115" mass="12615">MPPVAEDPDPLPKPHSLKPKAFDRVNAPGGASVDPNDIRLTLADNLNRANKAGLNDVMPPPPRRSRRRRDYLLAMVFGNLVLIVGTIIMPVFGAAGLIIYNVGLTWIVWGVMDDY</sequence>
<name>B1ZX10_OPITP</name>
<dbReference type="OrthoDB" id="194281at2"/>
<protein>
    <submittedName>
        <fullName evidence="3">Uncharacterized protein</fullName>
    </submittedName>
</protein>
<keyword evidence="4" id="KW-1185">Reference proteome</keyword>
<evidence type="ECO:0000313" key="4">
    <source>
        <dbReference type="Proteomes" id="UP000007013"/>
    </source>
</evidence>
<keyword evidence="2" id="KW-0812">Transmembrane</keyword>
<evidence type="ECO:0000313" key="3">
    <source>
        <dbReference type="EMBL" id="ACB75121.1"/>
    </source>
</evidence>
<dbReference type="EMBL" id="CP001032">
    <property type="protein sequence ID" value="ACB75121.1"/>
    <property type="molecule type" value="Genomic_DNA"/>
</dbReference>
<dbReference type="AlphaFoldDB" id="B1ZX10"/>
<feature type="transmembrane region" description="Helical" evidence="2">
    <location>
        <begin position="71"/>
        <end position="88"/>
    </location>
</feature>
<evidence type="ECO:0000256" key="2">
    <source>
        <dbReference type="SAM" id="Phobius"/>
    </source>
</evidence>
<evidence type="ECO:0000256" key="1">
    <source>
        <dbReference type="SAM" id="MobiDB-lite"/>
    </source>
</evidence>
<proteinExistence type="predicted"/>
<dbReference type="KEGG" id="ote:Oter_1838"/>